<evidence type="ECO:0000313" key="3">
    <source>
        <dbReference type="EMBL" id="BEI88947.1"/>
    </source>
</evidence>
<dbReference type="AlphaFoldDB" id="A0AA48I406"/>
<dbReference type="EMBL" id="AP028213">
    <property type="protein sequence ID" value="BEI88947.1"/>
    <property type="molecule type" value="Genomic_DNA"/>
</dbReference>
<protein>
    <recommendedName>
        <fullName evidence="5">DNA binding protein Ncp1</fullName>
    </recommendedName>
</protein>
<keyword evidence="4" id="KW-1185">Reference proteome</keyword>
<feature type="compositionally biased region" description="Polar residues" evidence="2">
    <location>
        <begin position="228"/>
        <end position="243"/>
    </location>
</feature>
<gene>
    <name evidence="3" type="ORF">CcaverHIS019_0203090</name>
</gene>
<feature type="compositionally biased region" description="Polar residues" evidence="2">
    <location>
        <begin position="251"/>
        <end position="261"/>
    </location>
</feature>
<name>A0AA48I406_9TREE</name>
<evidence type="ECO:0008006" key="5">
    <source>
        <dbReference type="Google" id="ProtNLM"/>
    </source>
</evidence>
<feature type="compositionally biased region" description="Polar residues" evidence="2">
    <location>
        <begin position="411"/>
        <end position="428"/>
    </location>
</feature>
<dbReference type="GeneID" id="85492818"/>
<organism evidence="3 4">
    <name type="scientific">Cutaneotrichosporon cavernicola</name>
    <dbReference type="NCBI Taxonomy" id="279322"/>
    <lineage>
        <taxon>Eukaryota</taxon>
        <taxon>Fungi</taxon>
        <taxon>Dikarya</taxon>
        <taxon>Basidiomycota</taxon>
        <taxon>Agaricomycotina</taxon>
        <taxon>Tremellomycetes</taxon>
        <taxon>Trichosporonales</taxon>
        <taxon>Trichosporonaceae</taxon>
        <taxon>Cutaneotrichosporon</taxon>
    </lineage>
</organism>
<feature type="region of interest" description="Disordered" evidence="2">
    <location>
        <begin position="1"/>
        <end position="21"/>
    </location>
</feature>
<feature type="region of interest" description="Disordered" evidence="2">
    <location>
        <begin position="470"/>
        <end position="547"/>
    </location>
</feature>
<accession>A0AA48I406</accession>
<feature type="compositionally biased region" description="Low complexity" evidence="2">
    <location>
        <begin position="364"/>
        <end position="375"/>
    </location>
</feature>
<reference evidence="3" key="1">
    <citation type="journal article" date="2023" name="BMC Genomics">
        <title>Chromosome-level genome assemblies of Cutaneotrichosporon spp. (Trichosporonales, Basidiomycota) reveal imbalanced evolution between nucleotide sequences and chromosome synteny.</title>
        <authorList>
            <person name="Kobayashi Y."/>
            <person name="Kayamori A."/>
            <person name="Aoki K."/>
            <person name="Shiwa Y."/>
            <person name="Matsutani M."/>
            <person name="Fujita N."/>
            <person name="Sugita T."/>
            <person name="Iwasaki W."/>
            <person name="Tanaka N."/>
            <person name="Takashima M."/>
        </authorList>
    </citation>
    <scope>NUCLEOTIDE SEQUENCE</scope>
    <source>
        <strain evidence="3">HIS019</strain>
    </source>
</reference>
<dbReference type="Proteomes" id="UP001233271">
    <property type="component" value="Chromosome 2"/>
</dbReference>
<dbReference type="KEGG" id="ccac:CcaHIS019_0203090"/>
<evidence type="ECO:0000256" key="1">
    <source>
        <dbReference type="SAM" id="Coils"/>
    </source>
</evidence>
<evidence type="ECO:0000256" key="2">
    <source>
        <dbReference type="SAM" id="MobiDB-lite"/>
    </source>
</evidence>
<feature type="region of interest" description="Disordered" evidence="2">
    <location>
        <begin position="222"/>
        <end position="263"/>
    </location>
</feature>
<feature type="region of interest" description="Disordered" evidence="2">
    <location>
        <begin position="618"/>
        <end position="655"/>
    </location>
</feature>
<feature type="compositionally biased region" description="Polar residues" evidence="2">
    <location>
        <begin position="520"/>
        <end position="530"/>
    </location>
</feature>
<feature type="coiled-coil region" evidence="1">
    <location>
        <begin position="750"/>
        <end position="805"/>
    </location>
</feature>
<feature type="region of interest" description="Disordered" evidence="2">
    <location>
        <begin position="287"/>
        <end position="446"/>
    </location>
</feature>
<dbReference type="RefSeq" id="XP_060454213.1">
    <property type="nucleotide sequence ID" value="XM_060597306.1"/>
</dbReference>
<proteinExistence type="predicted"/>
<feature type="compositionally biased region" description="Low complexity" evidence="2">
    <location>
        <begin position="495"/>
        <end position="508"/>
    </location>
</feature>
<feature type="compositionally biased region" description="Polar residues" evidence="2">
    <location>
        <begin position="621"/>
        <end position="634"/>
    </location>
</feature>
<evidence type="ECO:0000313" key="4">
    <source>
        <dbReference type="Proteomes" id="UP001233271"/>
    </source>
</evidence>
<sequence>MASSSDAELRSPTPYYTPGILDDRASFMDGDDLAGRTAALSVSDAVGREVRNVHTFPPTTSVWPTSTLAPASPTFTSPTASYGTFDVADRSFDKDPNILRAEHARVSPAVYYRESPLREVPTATHENGEPGDLASSVDAVGIMSAEHGVLHAGHIPARRSLEGQIGDTRLLTNGPQITSDDYHTAPAAQANMSQTSSFPAAHVPQLTDTVDRAQRDMPSAVNLASDPQPMTQINGVASQNGSVTHAPGPASPNQVDTAQQPNKHKMTKAAGVGAVTGLAAAGATRALNSEPQSQAHGDYFNRTPGGEPPQALPATQPAAASTHANGNHISSPAPVPVNGSFRRVSGQHVEGYNLNRHQRTVSETTRANTAANAQTLERPEMYDAPSPSRSYINAPAPETRYQRPLDEVQRRLSTQSAQRVSRSGSTKFVEQAPVSPREHASSPVGAAAAGAAGALGGASLAEHVHTPRADPYARPASAHELSRRSSAQQERDGPFARPRPMSAMAAPRDSAMRRDGSGSLRGQLSPSASMSGHGHNQGHGHGRLPPIADEVGYAGVGAGTGLAVGQVAPFARQHEMQGGTLRDDGPVPYDRPYSQFGHRPEVGIGDWAARREEGRLARSGTALSRTTVGRSGTTHSRRSGAFGRGAGLTVGTQPEDVLGRDDIHERTEVAERILSPATLRRLQGMEKKEGRAFAKMLKAEGKEQARAVGAALADLKRMAKMQKGAIENERKSQRNLAKWTARENRARMRFLKEKEQYEKVEGELRNAENDYEERRDHAAGLTEQIAEKTQELDDLRAQKAADDREREVKLLAIKNPGHV</sequence>
<keyword evidence="1" id="KW-0175">Coiled coil</keyword>
<feature type="compositionally biased region" description="Basic and acidic residues" evidence="2">
    <location>
        <begin position="400"/>
        <end position="410"/>
    </location>
</feature>